<accession>A0A1I5QR81</accession>
<sequence length="145" mass="15474">MDSAISFTLIPTGQVSSELLTRFPALSQLDEISSDQEVPVLVAEKDGATVAVAVLSHAKRHNGIMVENATLTLLEVDQSSRLQGIGKTLLNALEAYAATITHELKVDCGAVIGRKPMQSLLTNSGYQPPFASGDAKPTQWKKSLI</sequence>
<feature type="region of interest" description="Disordered" evidence="1">
    <location>
        <begin position="126"/>
        <end position="145"/>
    </location>
</feature>
<dbReference type="GO" id="GO:0016747">
    <property type="term" value="F:acyltransferase activity, transferring groups other than amino-acyl groups"/>
    <property type="evidence" value="ECO:0007669"/>
    <property type="project" value="InterPro"/>
</dbReference>
<evidence type="ECO:0000259" key="2">
    <source>
        <dbReference type="PROSITE" id="PS51186"/>
    </source>
</evidence>
<dbReference type="InterPro" id="IPR016181">
    <property type="entry name" value="Acyl_CoA_acyltransferase"/>
</dbReference>
<evidence type="ECO:0000256" key="1">
    <source>
        <dbReference type="SAM" id="MobiDB-lite"/>
    </source>
</evidence>
<evidence type="ECO:0000313" key="3">
    <source>
        <dbReference type="EMBL" id="SFP48650.1"/>
    </source>
</evidence>
<dbReference type="STRING" id="1121869.SAMN03084138_02331"/>
<dbReference type="EMBL" id="FOWR01000015">
    <property type="protein sequence ID" value="SFP48650.1"/>
    <property type="molecule type" value="Genomic_DNA"/>
</dbReference>
<dbReference type="Pfam" id="PF00583">
    <property type="entry name" value="Acetyltransf_1"/>
    <property type="match status" value="1"/>
</dbReference>
<dbReference type="Gene3D" id="3.40.630.30">
    <property type="match status" value="1"/>
</dbReference>
<dbReference type="RefSeq" id="WP_017016693.1">
    <property type="nucleotide sequence ID" value="NZ_FOWR01000015.1"/>
</dbReference>
<keyword evidence="3" id="KW-0808">Transferase</keyword>
<gene>
    <name evidence="3" type="ORF">SAMN03084138_02331</name>
</gene>
<reference evidence="3 4" key="1">
    <citation type="submission" date="2016-10" db="EMBL/GenBank/DDBJ databases">
        <authorList>
            <person name="de Groot N.N."/>
        </authorList>
    </citation>
    <scope>NUCLEOTIDE SEQUENCE [LARGE SCALE GENOMIC DNA]</scope>
    <source>
        <strain evidence="3 4">DSM 15893</strain>
    </source>
</reference>
<organism evidence="3 4">
    <name type="scientific">Enterovibrio norvegicus DSM 15893</name>
    <dbReference type="NCBI Taxonomy" id="1121869"/>
    <lineage>
        <taxon>Bacteria</taxon>
        <taxon>Pseudomonadati</taxon>
        <taxon>Pseudomonadota</taxon>
        <taxon>Gammaproteobacteria</taxon>
        <taxon>Vibrionales</taxon>
        <taxon>Vibrionaceae</taxon>
        <taxon>Enterovibrio</taxon>
    </lineage>
</organism>
<dbReference type="OrthoDB" id="5917038at2"/>
<dbReference type="GeneID" id="35871091"/>
<name>A0A1I5QR81_9GAMM</name>
<dbReference type="Proteomes" id="UP000182692">
    <property type="component" value="Unassembled WGS sequence"/>
</dbReference>
<proteinExistence type="predicted"/>
<feature type="domain" description="N-acetyltransferase" evidence="2">
    <location>
        <begin position="1"/>
        <end position="145"/>
    </location>
</feature>
<dbReference type="SUPFAM" id="SSF55729">
    <property type="entry name" value="Acyl-CoA N-acyltransferases (Nat)"/>
    <property type="match status" value="1"/>
</dbReference>
<protein>
    <submittedName>
        <fullName evidence="3">Acetyltransferase (GNAT) domain-containing protein</fullName>
    </submittedName>
</protein>
<dbReference type="InterPro" id="IPR000182">
    <property type="entry name" value="GNAT_dom"/>
</dbReference>
<dbReference type="AlphaFoldDB" id="A0A1I5QR81"/>
<dbReference type="PROSITE" id="PS51186">
    <property type="entry name" value="GNAT"/>
    <property type="match status" value="1"/>
</dbReference>
<evidence type="ECO:0000313" key="4">
    <source>
        <dbReference type="Proteomes" id="UP000182692"/>
    </source>
</evidence>
<dbReference type="CDD" id="cd04301">
    <property type="entry name" value="NAT_SF"/>
    <property type="match status" value="1"/>
</dbReference>